<evidence type="ECO:0000313" key="1">
    <source>
        <dbReference type="EMBL" id="KFN07982.1"/>
    </source>
</evidence>
<keyword evidence="2" id="KW-1185">Reference proteome</keyword>
<reference evidence="1 2" key="1">
    <citation type="submission" date="2014-04" db="EMBL/GenBank/DDBJ databases">
        <authorList>
            <person name="Bishop-Lilly K.A."/>
            <person name="Broomall S.M."/>
            <person name="Chain P.S."/>
            <person name="Chertkov O."/>
            <person name="Coyne S.R."/>
            <person name="Daligault H.E."/>
            <person name="Davenport K.W."/>
            <person name="Erkkila T."/>
            <person name="Frey K.G."/>
            <person name="Gibbons H.S."/>
            <person name="Gu W."/>
            <person name="Jaissle J."/>
            <person name="Johnson S.L."/>
            <person name="Koroleva G.I."/>
            <person name="Ladner J.T."/>
            <person name="Lo C.-C."/>
            <person name="Minogue T.D."/>
            <person name="Munk C."/>
            <person name="Palacios G.F."/>
            <person name="Redden C.L."/>
            <person name="Rosenzweig C.N."/>
            <person name="Scholz M.B."/>
            <person name="Teshima H."/>
            <person name="Xu Y."/>
        </authorList>
    </citation>
    <scope>NUCLEOTIDE SEQUENCE [LARGE SCALE GENOMIC DNA]</scope>
    <source>
        <strain evidence="1 2">8244</strain>
    </source>
</reference>
<evidence type="ECO:0000313" key="2">
    <source>
        <dbReference type="Proteomes" id="UP000029278"/>
    </source>
</evidence>
<proteinExistence type="predicted"/>
<dbReference type="AlphaFoldDB" id="A0A090ZBG4"/>
<sequence length="61" mass="7106">MKPGNRRSLIAAVLILAEPISSDAWRILRDERGAYWNVMTFLPRREVFLVIADFRIDMISD</sequence>
<dbReference type="EMBL" id="JMQA01000030">
    <property type="protein sequence ID" value="KFN07982.1"/>
    <property type="molecule type" value="Genomic_DNA"/>
</dbReference>
<organism evidence="1 2">
    <name type="scientific">Paenibacillus macerans</name>
    <name type="common">Bacillus macerans</name>
    <dbReference type="NCBI Taxonomy" id="44252"/>
    <lineage>
        <taxon>Bacteria</taxon>
        <taxon>Bacillati</taxon>
        <taxon>Bacillota</taxon>
        <taxon>Bacilli</taxon>
        <taxon>Bacillales</taxon>
        <taxon>Paenibacillaceae</taxon>
        <taxon>Paenibacillus</taxon>
    </lineage>
</organism>
<dbReference type="Proteomes" id="UP000029278">
    <property type="component" value="Unassembled WGS sequence"/>
</dbReference>
<dbReference type="HOGENOM" id="CLU_2918288_0_0_9"/>
<name>A0A090ZBG4_PAEMA</name>
<accession>A0A090ZBG4</accession>
<protein>
    <submittedName>
        <fullName evidence="1">Uncharacterized protein</fullName>
    </submittedName>
</protein>
<gene>
    <name evidence="1" type="ORF">DJ90_3325</name>
</gene>
<comment type="caution">
    <text evidence="1">The sequence shown here is derived from an EMBL/GenBank/DDBJ whole genome shotgun (WGS) entry which is preliminary data.</text>
</comment>
<dbReference type="STRING" id="44252.DJ90_3325"/>